<dbReference type="NCBIfam" id="NF040879">
    <property type="entry name" value="SAR1012_fam"/>
    <property type="match status" value="1"/>
</dbReference>
<accession>G5JHB0</accession>
<evidence type="ECO:0000313" key="1">
    <source>
        <dbReference type="EMBL" id="EHJ08458.1"/>
    </source>
</evidence>
<keyword evidence="2" id="KW-1185">Reference proteome</keyword>
<comment type="caution">
    <text evidence="1">The sequence shown here is derived from an EMBL/GenBank/DDBJ whole genome shotgun (WGS) entry which is preliminary data.</text>
</comment>
<gene>
    <name evidence="1" type="ORF">SS7213T_04195</name>
</gene>
<dbReference type="RefSeq" id="WP_002462661.1">
    <property type="nucleotide sequence ID" value="NZ_AEUN01000307.1"/>
</dbReference>
<dbReference type="AlphaFoldDB" id="G5JHB0"/>
<evidence type="ECO:0000313" key="2">
    <source>
        <dbReference type="Proteomes" id="UP000005413"/>
    </source>
</evidence>
<dbReference type="EMBL" id="AEUN01000307">
    <property type="protein sequence ID" value="EHJ08458.1"/>
    <property type="molecule type" value="Genomic_DNA"/>
</dbReference>
<sequence length="31" mass="3646">MQNIIKRIARILIVGYVVKFIRNKMSGNKNQ</sequence>
<proteinExistence type="predicted"/>
<protein>
    <submittedName>
        <fullName evidence="1">Uncharacterized protein</fullName>
    </submittedName>
</protein>
<dbReference type="Proteomes" id="UP000005413">
    <property type="component" value="Unassembled WGS sequence"/>
</dbReference>
<name>G5JHB0_9STAP</name>
<reference evidence="1 2" key="1">
    <citation type="journal article" date="2012" name="BMC Genomics">
        <title>Comparative genomic analysis of the genus Staphylococcus including Staphylococcus aureus and its newly described sister species Staphylococcus simiae.</title>
        <authorList>
            <person name="Suzuki H."/>
            <person name="Lefebure T."/>
            <person name="Pavinski Bitar P."/>
            <person name="Stanhope M.J."/>
        </authorList>
    </citation>
    <scope>NUCLEOTIDE SEQUENCE [LARGE SCALE GENOMIC DNA]</scope>
    <source>
        <strain evidence="1 2">CCM 7213</strain>
    </source>
</reference>
<organism evidence="1 2">
    <name type="scientific">Staphylococcus simiae CCM 7213 = CCUG 51256</name>
    <dbReference type="NCBI Taxonomy" id="911238"/>
    <lineage>
        <taxon>Bacteria</taxon>
        <taxon>Bacillati</taxon>
        <taxon>Bacillota</taxon>
        <taxon>Bacilli</taxon>
        <taxon>Bacillales</taxon>
        <taxon>Staphylococcaceae</taxon>
        <taxon>Staphylococcus</taxon>
    </lineage>
</organism>